<sequence length="108" mass="12042">MPLAGCGIRTRDHWHSNRSGVSLRFSFELVDSEAVVTPVLEQVIGRTVRSLRTEYACATEPEPSSAVARERARHSPARTRPNTAYKKIRDAHANIDRTRNGTLSRLTG</sequence>
<dbReference type="Proteomes" id="UP000838878">
    <property type="component" value="Chromosome 9"/>
</dbReference>
<dbReference type="AlphaFoldDB" id="A0A8J9VW43"/>
<accession>A0A8J9VW43</accession>
<evidence type="ECO:0000313" key="2">
    <source>
        <dbReference type="EMBL" id="CAH0731633.1"/>
    </source>
</evidence>
<name>A0A8J9VW43_9NEOP</name>
<keyword evidence="3" id="KW-1185">Reference proteome</keyword>
<proteinExistence type="predicted"/>
<evidence type="ECO:0000256" key="1">
    <source>
        <dbReference type="SAM" id="MobiDB-lite"/>
    </source>
</evidence>
<feature type="region of interest" description="Disordered" evidence="1">
    <location>
        <begin position="60"/>
        <end position="86"/>
    </location>
</feature>
<feature type="non-terminal residue" evidence="2">
    <location>
        <position position="108"/>
    </location>
</feature>
<gene>
    <name evidence="2" type="ORF">BINO364_LOCUS16443</name>
</gene>
<dbReference type="EMBL" id="OV170229">
    <property type="protein sequence ID" value="CAH0731633.1"/>
    <property type="molecule type" value="Genomic_DNA"/>
</dbReference>
<reference evidence="2" key="1">
    <citation type="submission" date="2021-12" db="EMBL/GenBank/DDBJ databases">
        <authorList>
            <person name="Martin H S."/>
        </authorList>
    </citation>
    <scope>NUCLEOTIDE SEQUENCE</scope>
</reference>
<organism evidence="2 3">
    <name type="scientific">Brenthis ino</name>
    <name type="common">lesser marbled fritillary</name>
    <dbReference type="NCBI Taxonomy" id="405034"/>
    <lineage>
        <taxon>Eukaryota</taxon>
        <taxon>Metazoa</taxon>
        <taxon>Ecdysozoa</taxon>
        <taxon>Arthropoda</taxon>
        <taxon>Hexapoda</taxon>
        <taxon>Insecta</taxon>
        <taxon>Pterygota</taxon>
        <taxon>Neoptera</taxon>
        <taxon>Endopterygota</taxon>
        <taxon>Lepidoptera</taxon>
        <taxon>Glossata</taxon>
        <taxon>Ditrysia</taxon>
        <taxon>Papilionoidea</taxon>
        <taxon>Nymphalidae</taxon>
        <taxon>Heliconiinae</taxon>
        <taxon>Argynnini</taxon>
        <taxon>Brenthis</taxon>
    </lineage>
</organism>
<evidence type="ECO:0000313" key="3">
    <source>
        <dbReference type="Proteomes" id="UP000838878"/>
    </source>
</evidence>
<protein>
    <submittedName>
        <fullName evidence="2">Uncharacterized protein</fullName>
    </submittedName>
</protein>